<dbReference type="EMBL" id="BONH01000022">
    <property type="protein sequence ID" value="GIF99683.1"/>
    <property type="molecule type" value="Genomic_DNA"/>
</dbReference>
<dbReference type="RefSeq" id="WP_120317841.1">
    <property type="nucleotide sequence ID" value="NZ_BONH01000022.1"/>
</dbReference>
<sequence length="73" mass="7649">MRYDESAVIGVLGGGFGEPPVRVADLEEAARRRSAARRATHPVPPPAPDPGVPPDPDPDRVPEPTPDPQPGPP</sequence>
<accession>A0A8J3KIW3</accession>
<protein>
    <submittedName>
        <fullName evidence="2">Uncharacterized protein</fullName>
    </submittedName>
</protein>
<reference evidence="2 3" key="1">
    <citation type="submission" date="2021-01" db="EMBL/GenBank/DDBJ databases">
        <title>Whole genome shotgun sequence of Catellatospora citrea NBRC 14495.</title>
        <authorList>
            <person name="Komaki H."/>
            <person name="Tamura T."/>
        </authorList>
    </citation>
    <scope>NUCLEOTIDE SEQUENCE [LARGE SCALE GENOMIC DNA]</scope>
    <source>
        <strain evidence="2 3">NBRC 14495</strain>
    </source>
</reference>
<evidence type="ECO:0000313" key="2">
    <source>
        <dbReference type="EMBL" id="GIF99683.1"/>
    </source>
</evidence>
<proteinExistence type="predicted"/>
<feature type="compositionally biased region" description="Pro residues" evidence="1">
    <location>
        <begin position="42"/>
        <end position="55"/>
    </location>
</feature>
<dbReference type="Proteomes" id="UP000659904">
    <property type="component" value="Unassembled WGS sequence"/>
</dbReference>
<feature type="region of interest" description="Disordered" evidence="1">
    <location>
        <begin position="1"/>
        <end position="20"/>
    </location>
</feature>
<comment type="caution">
    <text evidence="2">The sequence shown here is derived from an EMBL/GenBank/DDBJ whole genome shotgun (WGS) entry which is preliminary data.</text>
</comment>
<evidence type="ECO:0000313" key="3">
    <source>
        <dbReference type="Proteomes" id="UP000659904"/>
    </source>
</evidence>
<dbReference type="AlphaFoldDB" id="A0A8J3KIW3"/>
<feature type="region of interest" description="Disordered" evidence="1">
    <location>
        <begin position="28"/>
        <end position="73"/>
    </location>
</feature>
<organism evidence="2 3">
    <name type="scientific">Catellatospora citrea</name>
    <dbReference type="NCBI Taxonomy" id="53366"/>
    <lineage>
        <taxon>Bacteria</taxon>
        <taxon>Bacillati</taxon>
        <taxon>Actinomycetota</taxon>
        <taxon>Actinomycetes</taxon>
        <taxon>Micromonosporales</taxon>
        <taxon>Micromonosporaceae</taxon>
        <taxon>Catellatospora</taxon>
    </lineage>
</organism>
<gene>
    <name evidence="2" type="ORF">Cci01nite_47770</name>
</gene>
<evidence type="ECO:0000256" key="1">
    <source>
        <dbReference type="SAM" id="MobiDB-lite"/>
    </source>
</evidence>
<feature type="compositionally biased region" description="Pro residues" evidence="1">
    <location>
        <begin position="63"/>
        <end position="73"/>
    </location>
</feature>
<name>A0A8J3KIW3_9ACTN</name>
<keyword evidence="3" id="KW-1185">Reference proteome</keyword>